<dbReference type="RefSeq" id="WP_060149781.1">
    <property type="nucleotide sequence ID" value="NZ_LPGD01000073.1"/>
</dbReference>
<reference evidence="1 2" key="1">
    <citation type="submission" date="2015-11" db="EMBL/GenBank/DDBJ databases">
        <title>Expanding the genomic diversity of Burkholderia species for the development of highly accurate diagnostics.</title>
        <authorList>
            <person name="Sahl J."/>
            <person name="Keim P."/>
            <person name="Wagner D."/>
        </authorList>
    </citation>
    <scope>NUCLEOTIDE SEQUENCE [LARGE SCALE GENOMIC DNA]</scope>
    <source>
        <strain evidence="1 2">MSMB1960WGS</strain>
    </source>
</reference>
<sequence>MPKLDLIQTNFTAGEVSPKCFGRVDVTRYQNGAESLENCIVDIQGGANRRMGTLMVQPTRQHDRRSILVPFVFSVTQAYMLEFGDRYMRVYVASGGQVQVGGVPYEIATPWTEEMLSSIDFTQGADTMFVFHVDVPTHVLRRLAADVWSLRPAPWVVEPFDEIGDRFGVVLTVSDPSAGTGRTFTASEGIFLPADVGRRITGEGAGLAVITGYVSDRVVKGDIDEPFMSAVQERNKWVLEGSPQSNLTPSAAKPVGASITLSFDRTTVVVPGPWKAITGLRSEPAMFVTNAIATVPGHGFVDRSTVEITGCVPEIYNGSREIRVINQDVFSYSLPARGGVASQLGEARGMISQQAGETDGWRARDVGKFVEINGGLAQITAVESANVAHAVIKRELTADVTAPPNSWALESSMWSVEDGYPRTGWFYEQRLVVGGSRRFPQSVWGSRTALYYDFTQGIDDDEGFNFELPSTGQINPIRHLHATGALLPLTYGAEFTLHGGVEKPLTPTNVQMKARKVFGCNSVRPVRIGDEVVFVQRAGRKIRAVSYDPDTYSFSAPDLTVVADHITRSGIVSMAYQQEPSTPDVELQDPSSVLWCVRADGKLAVLTLDRDEGVAAWAPQVTDGAFEWVATVPRPDGGDEVWAIVRRTIRGQTRRYVERFDDGVLSDCAILGASDAGRTTWGGLSHLEGKTVWCKGDGVYLGAFKVERGEITLPRSANAVEIGLPYTNKVKPLRPEVALATGTVQASKMSDSQILPLFRDTTGCKIETANGEIEEIPFRTFGSDLLDRPPEIRSGYESVGTIGWQDSKAPITLFQDMPYPFHLLAIVRQITFNS</sequence>
<accession>A0A108G8S7</accession>
<organism evidence="1">
    <name type="scientific">Burkholderia stagnalis</name>
    <dbReference type="NCBI Taxonomy" id="1503054"/>
    <lineage>
        <taxon>Bacteria</taxon>
        <taxon>Pseudomonadati</taxon>
        <taxon>Pseudomonadota</taxon>
        <taxon>Betaproteobacteria</taxon>
        <taxon>Burkholderiales</taxon>
        <taxon>Burkholderiaceae</taxon>
        <taxon>Burkholderia</taxon>
        <taxon>Burkholderia cepacia complex</taxon>
    </lineage>
</organism>
<evidence type="ECO:0000313" key="2">
    <source>
        <dbReference type="Proteomes" id="UP000068603"/>
    </source>
</evidence>
<dbReference type="EMBL" id="LPHB01000025">
    <property type="protein sequence ID" value="KWA66077.1"/>
    <property type="molecule type" value="Genomic_DNA"/>
</dbReference>
<dbReference type="Proteomes" id="UP000068603">
    <property type="component" value="Unassembled WGS sequence"/>
</dbReference>
<comment type="caution">
    <text evidence="1">The sequence shown here is derived from an EMBL/GenBank/DDBJ whole genome shotgun (WGS) entry which is preliminary data.</text>
</comment>
<dbReference type="AlphaFoldDB" id="A0A108G8S7"/>
<protein>
    <submittedName>
        <fullName evidence="1">Uncharacterized protein</fullName>
    </submittedName>
</protein>
<gene>
    <name evidence="1" type="ORF">WT44_07545</name>
</gene>
<evidence type="ECO:0000313" key="1">
    <source>
        <dbReference type="EMBL" id="KWA66077.1"/>
    </source>
</evidence>
<name>A0A108G8S7_9BURK</name>
<proteinExistence type="predicted"/>